<evidence type="ECO:0008006" key="4">
    <source>
        <dbReference type="Google" id="ProtNLM"/>
    </source>
</evidence>
<proteinExistence type="inferred from homology"/>
<dbReference type="FunFam" id="3.30.300.90:FF:000001">
    <property type="entry name" value="Transcriptional regulator BolA"/>
    <property type="match status" value="1"/>
</dbReference>
<gene>
    <name evidence="3" type="ORF">TDIB3V08_LOCUS5533</name>
</gene>
<dbReference type="InterPro" id="IPR036065">
    <property type="entry name" value="BolA-like_sf"/>
</dbReference>
<protein>
    <recommendedName>
        <fullName evidence="4">BolA-like protein</fullName>
    </recommendedName>
</protein>
<evidence type="ECO:0000256" key="2">
    <source>
        <dbReference type="RuleBase" id="RU003860"/>
    </source>
</evidence>
<dbReference type="InterPro" id="IPR050961">
    <property type="entry name" value="BolA/IbaG_stress_morph_reg"/>
</dbReference>
<organism evidence="3">
    <name type="scientific">Timema douglasi</name>
    <name type="common">Walking stick</name>
    <dbReference type="NCBI Taxonomy" id="61478"/>
    <lineage>
        <taxon>Eukaryota</taxon>
        <taxon>Metazoa</taxon>
        <taxon>Ecdysozoa</taxon>
        <taxon>Arthropoda</taxon>
        <taxon>Hexapoda</taxon>
        <taxon>Insecta</taxon>
        <taxon>Pterygota</taxon>
        <taxon>Neoptera</taxon>
        <taxon>Polyneoptera</taxon>
        <taxon>Phasmatodea</taxon>
        <taxon>Timematodea</taxon>
        <taxon>Timematoidea</taxon>
        <taxon>Timematidae</taxon>
        <taxon>Timema</taxon>
    </lineage>
</organism>
<dbReference type="Pfam" id="PF01722">
    <property type="entry name" value="BolA"/>
    <property type="match status" value="1"/>
</dbReference>
<dbReference type="EMBL" id="OA566680">
    <property type="protein sequence ID" value="CAD7199278.1"/>
    <property type="molecule type" value="Genomic_DNA"/>
</dbReference>
<dbReference type="AlphaFoldDB" id="A0A7R8VJ96"/>
<dbReference type="GO" id="GO:0005739">
    <property type="term" value="C:mitochondrion"/>
    <property type="evidence" value="ECO:0007669"/>
    <property type="project" value="TreeGrafter"/>
</dbReference>
<dbReference type="Gene3D" id="3.30.300.90">
    <property type="entry name" value="BolA-like"/>
    <property type="match status" value="1"/>
</dbReference>
<evidence type="ECO:0000313" key="3">
    <source>
        <dbReference type="EMBL" id="CAD7199278.1"/>
    </source>
</evidence>
<reference evidence="3" key="1">
    <citation type="submission" date="2020-11" db="EMBL/GenBank/DDBJ databases">
        <authorList>
            <person name="Tran Van P."/>
        </authorList>
    </citation>
    <scope>NUCLEOTIDE SEQUENCE</scope>
</reference>
<evidence type="ECO:0000256" key="1">
    <source>
        <dbReference type="ARBA" id="ARBA00005578"/>
    </source>
</evidence>
<sequence>MTKLRFIGYCTNQFTISRLFSRVTEMSSVCESVAHDVSKPIESVIRHKLTSCLNPVHLEVINESYMHNAPKGSESHFKVVVVSEKFESLPLIKRHRLVNEALQQELQTSIHALSISAKTPTQWAESSQVIEPSPSCRGGFGK</sequence>
<dbReference type="SUPFAM" id="SSF82657">
    <property type="entry name" value="BolA-like"/>
    <property type="match status" value="1"/>
</dbReference>
<name>A0A7R8VJ96_TIMDO</name>
<dbReference type="GO" id="GO:1990229">
    <property type="term" value="C:iron-sulfur cluster assembly complex"/>
    <property type="evidence" value="ECO:0007669"/>
    <property type="project" value="UniProtKB-ARBA"/>
</dbReference>
<comment type="similarity">
    <text evidence="1 2">Belongs to the BolA/IbaG family.</text>
</comment>
<dbReference type="PANTHER" id="PTHR46229">
    <property type="entry name" value="BOLA TRANSCRIPTION REGULATOR"/>
    <property type="match status" value="1"/>
</dbReference>
<dbReference type="InterPro" id="IPR002634">
    <property type="entry name" value="BolA"/>
</dbReference>
<dbReference type="PANTHER" id="PTHR46229:SF2">
    <property type="entry name" value="BOLA-LIKE PROTEIN 1"/>
    <property type="match status" value="1"/>
</dbReference>
<accession>A0A7R8VJ96</accession>